<keyword evidence="2" id="KW-1133">Transmembrane helix</keyword>
<feature type="coiled-coil region" evidence="1">
    <location>
        <begin position="639"/>
        <end position="706"/>
    </location>
</feature>
<dbReference type="OrthoDB" id="9764467at2"/>
<dbReference type="STRING" id="1423725.FC19_GL000941"/>
<feature type="transmembrane region" description="Helical" evidence="2">
    <location>
        <begin position="408"/>
        <end position="428"/>
    </location>
</feature>
<accession>A0A0R2D992</accession>
<proteinExistence type="predicted"/>
<feature type="coiled-coil region" evidence="1">
    <location>
        <begin position="183"/>
        <end position="241"/>
    </location>
</feature>
<dbReference type="Pfam" id="PF13514">
    <property type="entry name" value="AAA_27"/>
    <property type="match status" value="1"/>
</dbReference>
<dbReference type="AlphaFoldDB" id="A0A0R2D992"/>
<dbReference type="PANTHER" id="PTHR41259">
    <property type="entry name" value="DOUBLE-STRAND BREAK REPAIR RAD50 ATPASE, PUTATIVE-RELATED"/>
    <property type="match status" value="1"/>
</dbReference>
<organism evidence="4 5">
    <name type="scientific">Liquorilactobacillus aquaticus DSM 21051</name>
    <dbReference type="NCBI Taxonomy" id="1423725"/>
    <lineage>
        <taxon>Bacteria</taxon>
        <taxon>Bacillati</taxon>
        <taxon>Bacillota</taxon>
        <taxon>Bacilli</taxon>
        <taxon>Lactobacillales</taxon>
        <taxon>Lactobacillaceae</taxon>
        <taxon>Liquorilactobacillus</taxon>
    </lineage>
</organism>
<dbReference type="InterPro" id="IPR027417">
    <property type="entry name" value="P-loop_NTPase"/>
</dbReference>
<feature type="coiled-coil region" evidence="1">
    <location>
        <begin position="331"/>
        <end position="358"/>
    </location>
</feature>
<gene>
    <name evidence="4" type="ORF">FC19_GL000941</name>
</gene>
<evidence type="ECO:0000259" key="3">
    <source>
        <dbReference type="Pfam" id="PF13514"/>
    </source>
</evidence>
<keyword evidence="2" id="KW-0472">Membrane</keyword>
<feature type="domain" description="YhaN AAA" evidence="3">
    <location>
        <begin position="1"/>
        <end position="202"/>
    </location>
</feature>
<evidence type="ECO:0000313" key="5">
    <source>
        <dbReference type="Proteomes" id="UP000051015"/>
    </source>
</evidence>
<evidence type="ECO:0000313" key="4">
    <source>
        <dbReference type="EMBL" id="KRM96643.1"/>
    </source>
</evidence>
<dbReference type="RefSeq" id="WP_057875946.1">
    <property type="nucleotide sequence ID" value="NZ_AYZD01000015.1"/>
</dbReference>
<reference evidence="4 5" key="1">
    <citation type="journal article" date="2015" name="Genome Announc.">
        <title>Expanding the biotechnology potential of lactobacilli through comparative genomics of 213 strains and associated genera.</title>
        <authorList>
            <person name="Sun Z."/>
            <person name="Harris H.M."/>
            <person name="McCann A."/>
            <person name="Guo C."/>
            <person name="Argimon S."/>
            <person name="Zhang W."/>
            <person name="Yang X."/>
            <person name="Jeffery I.B."/>
            <person name="Cooney J.C."/>
            <person name="Kagawa T.F."/>
            <person name="Liu W."/>
            <person name="Song Y."/>
            <person name="Salvetti E."/>
            <person name="Wrobel A."/>
            <person name="Rasinkangas P."/>
            <person name="Parkhill J."/>
            <person name="Rea M.C."/>
            <person name="O'Sullivan O."/>
            <person name="Ritari J."/>
            <person name="Douillard F.P."/>
            <person name="Paul Ross R."/>
            <person name="Yang R."/>
            <person name="Briner A.E."/>
            <person name="Felis G.E."/>
            <person name="de Vos W.M."/>
            <person name="Barrangou R."/>
            <person name="Klaenhammer T.R."/>
            <person name="Caufield P.W."/>
            <person name="Cui Y."/>
            <person name="Zhang H."/>
            <person name="O'Toole P.W."/>
        </authorList>
    </citation>
    <scope>NUCLEOTIDE SEQUENCE [LARGE SCALE GENOMIC DNA]</scope>
    <source>
        <strain evidence="4 5">DSM 21051</strain>
    </source>
</reference>
<comment type="caution">
    <text evidence="4">The sequence shown here is derived from an EMBL/GenBank/DDBJ whole genome shotgun (WGS) entry which is preliminary data.</text>
</comment>
<keyword evidence="2" id="KW-0812">Transmembrane</keyword>
<evidence type="ECO:0000256" key="1">
    <source>
        <dbReference type="SAM" id="Coils"/>
    </source>
</evidence>
<dbReference type="InterPro" id="IPR038734">
    <property type="entry name" value="YhaN_AAA"/>
</dbReference>
<sequence length="854" mass="99210">MKIIAVKIYGFGKWSDVSFDLNKKLKFIYGNNEAGKTTLRVFITSILFGFATKRKPFEQYHPKNGSRYGGCLKVETIDGEFIIERIEGGHGGKLKITNVQTGQLYPETFLEKWLGPVTLKLFNEIYCFDQDSLHQIGLLEPEELEKSLLSVGTSGSQKVFEIQEKFQKKADELYKPNGRVPILNKLLKQYKQKKKEVDEVRSKTSLFSEFTLDIQNEAKSKQKLEEEIKKYENELLKMQKAKSLWSAYSQYQALNKQKKSNSFDMKVTEEDYQVVTEAKLAIDSEKKMLQLVEDKINSLVGDNQKIESDDLSYFKLHEDEFSNVFQMLDRVSGSIERIKQLRSQLATLEEERNQLIEKNSWEDKTIQAFSRMDIKRLLFLLKQNTRGVENDTQLVRRRPKTKSVKSEYSFTLWGGCAALLFLIGALIIPSGMTKSAFIGCFLITGIVLLSKYFSRIQNGGNNFENVGTNTAEITKILEEAGCQLSLNYLQTKQIDLNHWFELTEKVNECRLNVAEKEKQLVAIKEQTFFCEKKLVLSADSLQRVEQLQAYKRRISPLLREQQGHSRMIASYEEEKKKRIYKIKVLSSELHKKITAYGKNSITDFERDYAAQKEHFEDNIKLTNLESQIDSQTMGILDNKRNLSNLEADYETILETLESERKELKRIVTDITEKKVRLEQLGQYDKLQVMEQELTNLQTEIIEQSENWVAFNATKQWLKRILELSSQNNLPEVVRLAEKYFMRLTNHHFEKILLSKGHLKLVSNNKINYDVGELSRATTEQLYIALRFAFIAKANKKYRLPLIVDDAFVNFDKKRKESMFALLQEISNKTQILCFTVDIEPFYDKVNEEEVLMIG</sequence>
<protein>
    <recommendedName>
        <fullName evidence="3">YhaN AAA domain-containing protein</fullName>
    </recommendedName>
</protein>
<dbReference type="PANTHER" id="PTHR41259:SF1">
    <property type="entry name" value="DOUBLE-STRAND BREAK REPAIR RAD50 ATPASE, PUTATIVE-RELATED"/>
    <property type="match status" value="1"/>
</dbReference>
<dbReference type="SUPFAM" id="SSF52540">
    <property type="entry name" value="P-loop containing nucleoside triphosphate hydrolases"/>
    <property type="match status" value="1"/>
</dbReference>
<dbReference type="Gene3D" id="3.40.50.300">
    <property type="entry name" value="P-loop containing nucleotide triphosphate hydrolases"/>
    <property type="match status" value="2"/>
</dbReference>
<evidence type="ECO:0000256" key="2">
    <source>
        <dbReference type="SAM" id="Phobius"/>
    </source>
</evidence>
<dbReference type="Proteomes" id="UP000051015">
    <property type="component" value="Unassembled WGS sequence"/>
</dbReference>
<dbReference type="PATRIC" id="fig|1423725.3.peg.969"/>
<dbReference type="EMBL" id="AYZD01000015">
    <property type="protein sequence ID" value="KRM96643.1"/>
    <property type="molecule type" value="Genomic_DNA"/>
</dbReference>
<keyword evidence="5" id="KW-1185">Reference proteome</keyword>
<keyword evidence="1" id="KW-0175">Coiled coil</keyword>
<name>A0A0R2D992_9LACO</name>